<dbReference type="InterPro" id="IPR012941">
    <property type="entry name" value="Phe_hydrox_C_dim_dom"/>
</dbReference>
<dbReference type="AlphaFoldDB" id="A0A5E8BWP2"/>
<dbReference type="GeneID" id="43583244"/>
<dbReference type="Pfam" id="PF01494">
    <property type="entry name" value="FAD_binding_3"/>
    <property type="match status" value="1"/>
</dbReference>
<evidence type="ECO:0000256" key="2">
    <source>
        <dbReference type="ARBA" id="ARBA00022630"/>
    </source>
</evidence>
<dbReference type="GO" id="GO:0071949">
    <property type="term" value="F:FAD binding"/>
    <property type="evidence" value="ECO:0007669"/>
    <property type="project" value="InterPro"/>
</dbReference>
<dbReference type="Pfam" id="PF07976">
    <property type="entry name" value="Phe_hydrox_dim"/>
    <property type="match status" value="1"/>
</dbReference>
<protein>
    <recommendedName>
        <fullName evidence="9">Phenol 2-monooxygenase</fullName>
    </recommendedName>
</protein>
<dbReference type="PANTHER" id="PTHR43004">
    <property type="entry name" value="TRK SYSTEM POTASSIUM UPTAKE PROTEIN"/>
    <property type="match status" value="1"/>
</dbReference>
<dbReference type="SUPFAM" id="SSF51905">
    <property type="entry name" value="FAD/NAD(P)-binding domain"/>
    <property type="match status" value="1"/>
</dbReference>
<organism evidence="7 8">
    <name type="scientific">Magnusiomyces paraingens</name>
    <dbReference type="NCBI Taxonomy" id="2606893"/>
    <lineage>
        <taxon>Eukaryota</taxon>
        <taxon>Fungi</taxon>
        <taxon>Dikarya</taxon>
        <taxon>Ascomycota</taxon>
        <taxon>Saccharomycotina</taxon>
        <taxon>Dipodascomycetes</taxon>
        <taxon>Dipodascales</taxon>
        <taxon>Dipodascaceae</taxon>
        <taxon>Magnusiomyces</taxon>
    </lineage>
</organism>
<dbReference type="Gene3D" id="3.50.50.60">
    <property type="entry name" value="FAD/NAD(P)-binding domain"/>
    <property type="match status" value="1"/>
</dbReference>
<dbReference type="GO" id="GO:0016709">
    <property type="term" value="F:oxidoreductase activity, acting on paired donors, with incorporation or reduction of molecular oxygen, NAD(P)H as one donor, and incorporation of one atom of oxygen"/>
    <property type="evidence" value="ECO:0007669"/>
    <property type="project" value="UniProtKB-ARBA"/>
</dbReference>
<dbReference type="InterPro" id="IPR036249">
    <property type="entry name" value="Thioredoxin-like_sf"/>
</dbReference>
<evidence type="ECO:0000313" key="8">
    <source>
        <dbReference type="Proteomes" id="UP000398389"/>
    </source>
</evidence>
<dbReference type="Gene3D" id="3.40.30.20">
    <property type="match status" value="1"/>
</dbReference>
<dbReference type="PRINTS" id="PR00420">
    <property type="entry name" value="RNGMNOXGNASE"/>
</dbReference>
<accession>A0A5E8BWP2</accession>
<feature type="domain" description="FAD-binding" evidence="5">
    <location>
        <begin position="8"/>
        <end position="407"/>
    </location>
</feature>
<evidence type="ECO:0000256" key="1">
    <source>
        <dbReference type="ARBA" id="ARBA00007801"/>
    </source>
</evidence>
<dbReference type="InterPro" id="IPR002938">
    <property type="entry name" value="FAD-bd"/>
</dbReference>
<sequence length="697" mass="78925">MASKESNVDVLIIGAGPAGYMAATWFARTGVNARIIDKRGNKIFAGQADGLQCRTLEVFQSFGFGDRAIKEANHMLEICFWEPNDKGEIIRSNRIPDTVVGISRFQQVVLHQGRIEQWMTDSIKKWSQDTLQVERPKLPLSIDIDESKVNDTDAYPVTVKVKTLSDDDANPEQFGGKIANGLFRQFDGDKDLKVEDDSEIETIHAKYVIGCDGAHSWVRKQIGIEMEGETSDYIWGVLDTVPITDFPDIRNRCAIHSKDSGSIMIIPREDGLVRLYIQLRETPRADDDAEKKGRVDRSKITPELILENARKIFHPYKLDIIDTKWYTAYQIGQRVSPKFHKDNRVFIAGDACHTHSPKAGQGMNVSMMDTYNLAWKVAQVVKGIAKPEILATYEAERRQVARDLINFDYKFSRLFSGKPGEGGISLSEFHQVFEKGNEFASGTIVDYTPSMIVSKPDTEMEKFDEGSKGLQAFEFRAQYFNPLAKNVPVGRRLDHAKVVTYSDAKPIWLADRMKSDGRWRLIFFSGDVAKNEKAAAFGKELSDYLLSKDSFVQKYTPASAQLFSVIDPILVSSSDRRSYEWFDYPEAFRHRDEDGRMDYWSIYTDEPSYHQGHGKIYEKYGISPETGAILVVRPDGYVSLVADTNTKGIKEVEDFFGNVLVEQNPSWASHGFIKAKRDEDLVDTYGQNDIGFPVFAR</sequence>
<keyword evidence="3" id="KW-0274">FAD</keyword>
<gene>
    <name evidence="7" type="ORF">SAPINGB_P004429</name>
</gene>
<dbReference type="OrthoDB" id="1716816at2759"/>
<dbReference type="PANTHER" id="PTHR43004:SF20">
    <property type="entry name" value="2-MONOOXYGENASE, PUTATIVE (AFU_ORTHOLOGUE AFUA_1G13660)-RELATED"/>
    <property type="match status" value="1"/>
</dbReference>
<dbReference type="RefSeq" id="XP_031855035.1">
    <property type="nucleotide sequence ID" value="XM_031999144.1"/>
</dbReference>
<comment type="similarity">
    <text evidence="1">Belongs to the PheA/TfdB FAD monooxygenase family.</text>
</comment>
<dbReference type="InterPro" id="IPR038220">
    <property type="entry name" value="PHOX_C_sf"/>
</dbReference>
<dbReference type="CDD" id="cd02979">
    <property type="entry name" value="PHOX_C"/>
    <property type="match status" value="1"/>
</dbReference>
<evidence type="ECO:0008006" key="9">
    <source>
        <dbReference type="Google" id="ProtNLM"/>
    </source>
</evidence>
<evidence type="ECO:0000256" key="4">
    <source>
        <dbReference type="ARBA" id="ARBA00023002"/>
    </source>
</evidence>
<dbReference type="SUPFAM" id="SSF54373">
    <property type="entry name" value="FAD-linked reductases, C-terminal domain"/>
    <property type="match status" value="1"/>
</dbReference>
<evidence type="ECO:0000259" key="6">
    <source>
        <dbReference type="Pfam" id="PF07976"/>
    </source>
</evidence>
<dbReference type="InterPro" id="IPR050641">
    <property type="entry name" value="RIFMO-like"/>
</dbReference>
<keyword evidence="2" id="KW-0285">Flavoprotein</keyword>
<dbReference type="SUPFAM" id="SSF52833">
    <property type="entry name" value="Thioredoxin-like"/>
    <property type="match status" value="1"/>
</dbReference>
<evidence type="ECO:0000256" key="3">
    <source>
        <dbReference type="ARBA" id="ARBA00022827"/>
    </source>
</evidence>
<reference evidence="7 8" key="1">
    <citation type="submission" date="2019-09" db="EMBL/GenBank/DDBJ databases">
        <authorList>
            <person name="Brejova B."/>
        </authorList>
    </citation>
    <scope>NUCLEOTIDE SEQUENCE [LARGE SCALE GENOMIC DNA]</scope>
</reference>
<dbReference type="InterPro" id="IPR036188">
    <property type="entry name" value="FAD/NAD-bd_sf"/>
</dbReference>
<feature type="domain" description="Phenol hydroxylase-like C-terminal dimerisation" evidence="6">
    <location>
        <begin position="445"/>
        <end position="663"/>
    </location>
</feature>
<name>A0A5E8BWP2_9ASCO</name>
<dbReference type="EMBL" id="CABVLU010000003">
    <property type="protein sequence ID" value="VVT55104.1"/>
    <property type="molecule type" value="Genomic_DNA"/>
</dbReference>
<proteinExistence type="inferred from homology"/>
<dbReference type="Proteomes" id="UP000398389">
    <property type="component" value="Unassembled WGS sequence"/>
</dbReference>
<evidence type="ECO:0000313" key="7">
    <source>
        <dbReference type="EMBL" id="VVT55104.1"/>
    </source>
</evidence>
<keyword evidence="4" id="KW-0560">Oxidoreductase</keyword>
<keyword evidence="8" id="KW-1185">Reference proteome</keyword>
<dbReference type="Gene3D" id="3.30.9.10">
    <property type="entry name" value="D-Amino Acid Oxidase, subunit A, domain 2"/>
    <property type="match status" value="1"/>
</dbReference>
<evidence type="ECO:0000259" key="5">
    <source>
        <dbReference type="Pfam" id="PF01494"/>
    </source>
</evidence>